<dbReference type="AlphaFoldDB" id="U9U6W4"/>
<accession>U9U6W4</accession>
<organism evidence="1">
    <name type="scientific">Rhizophagus irregularis (strain DAOM 181602 / DAOM 197198 / MUCL 43194)</name>
    <name type="common">Arbuscular mycorrhizal fungus</name>
    <name type="synonym">Glomus intraradices</name>
    <dbReference type="NCBI Taxonomy" id="747089"/>
    <lineage>
        <taxon>Eukaryota</taxon>
        <taxon>Fungi</taxon>
        <taxon>Fungi incertae sedis</taxon>
        <taxon>Mucoromycota</taxon>
        <taxon>Glomeromycotina</taxon>
        <taxon>Glomeromycetes</taxon>
        <taxon>Glomerales</taxon>
        <taxon>Glomeraceae</taxon>
        <taxon>Rhizophagus</taxon>
    </lineage>
</organism>
<evidence type="ECO:0000313" key="1">
    <source>
        <dbReference type="EMBL" id="ESA15427.1"/>
    </source>
</evidence>
<proteinExistence type="predicted"/>
<feature type="non-terminal residue" evidence="1">
    <location>
        <position position="1"/>
    </location>
</feature>
<gene>
    <name evidence="1" type="ORF">GLOINDRAFT_23911</name>
</gene>
<name>U9U6W4_RHIID</name>
<protein>
    <submittedName>
        <fullName evidence="1">Uncharacterized protein</fullName>
    </submittedName>
</protein>
<sequence length="77" mass="8795">AKESETSSGLPYRRKSETEFWTPISKARESENEFRTPISKIKEAENLDSHTKVFPYEGKGIQKRILGSHIEGKGSRK</sequence>
<dbReference type="HOGENOM" id="CLU_2644833_0_0_1"/>
<dbReference type="EMBL" id="KI282016">
    <property type="protein sequence ID" value="ESA15427.1"/>
    <property type="molecule type" value="Genomic_DNA"/>
</dbReference>
<reference evidence="1" key="1">
    <citation type="submission" date="2013-07" db="EMBL/GenBank/DDBJ databases">
        <title>The genome of an arbuscular mycorrhizal fungus provides insights into the evolution of the oldest plant symbiosis.</title>
        <authorList>
            <consortium name="DOE Joint Genome Institute"/>
            <person name="Tisserant E."/>
            <person name="Malbreil M."/>
            <person name="Kuo A."/>
            <person name="Kohler A."/>
            <person name="Symeonidi A."/>
            <person name="Balestrini R."/>
            <person name="Charron P."/>
            <person name="Duensing N."/>
            <person name="Frei-dit-Frey N."/>
            <person name="Gianinazzi-Pearson V."/>
            <person name="Gilbert B."/>
            <person name="Handa Y."/>
            <person name="Hijri M."/>
            <person name="Kaul R."/>
            <person name="Kawaguchi M."/>
            <person name="Krajinski F."/>
            <person name="Lammers P."/>
            <person name="Lapierre D."/>
            <person name="Masclaux F.G."/>
            <person name="Murat C."/>
            <person name="Morin E."/>
            <person name="Ndikumana S."/>
            <person name="Pagni M."/>
            <person name="Petitpierre D."/>
            <person name="Requena N."/>
            <person name="Rosikiewicz P."/>
            <person name="Riley R."/>
            <person name="Saito K."/>
            <person name="San Clemente H."/>
            <person name="Shapiro H."/>
            <person name="van Tuinen D."/>
            <person name="Becard G."/>
            <person name="Bonfante P."/>
            <person name="Paszkowski U."/>
            <person name="Shachar-Hill Y."/>
            <person name="Young J.P."/>
            <person name="Sanders I.R."/>
            <person name="Henrissat B."/>
            <person name="Rensing S.A."/>
            <person name="Grigoriev I.V."/>
            <person name="Corradi N."/>
            <person name="Roux C."/>
            <person name="Martin F."/>
        </authorList>
    </citation>
    <scope>NUCLEOTIDE SEQUENCE</scope>
    <source>
        <strain evidence="1">DAOM 197198</strain>
    </source>
</reference>